<organism evidence="1">
    <name type="scientific">Rhizobium leguminosarum</name>
    <dbReference type="NCBI Taxonomy" id="384"/>
    <lineage>
        <taxon>Bacteria</taxon>
        <taxon>Pseudomonadati</taxon>
        <taxon>Pseudomonadota</taxon>
        <taxon>Alphaproteobacteria</taxon>
        <taxon>Hyphomicrobiales</taxon>
        <taxon>Rhizobiaceae</taxon>
        <taxon>Rhizobium/Agrobacterium group</taxon>
        <taxon>Rhizobium</taxon>
    </lineage>
</organism>
<protein>
    <submittedName>
        <fullName evidence="1">Uncharacterized protein</fullName>
    </submittedName>
</protein>
<reference evidence="1" key="1">
    <citation type="submission" date="2016-03" db="EMBL/GenBank/DDBJ databases">
        <title>Microsymbionts genomes from the relict species Vavilovia formosa.</title>
        <authorList>
            <person name="Chirak E."/>
            <person name="Kimeklis A."/>
            <person name="Kopat V."/>
            <person name="Andronov E."/>
        </authorList>
    </citation>
    <scope>NUCLEOTIDE SEQUENCE [LARGE SCALE GENOMIC DNA]</scope>
    <source>
        <strain evidence="1">Vaf12</strain>
    </source>
</reference>
<evidence type="ECO:0000313" key="1">
    <source>
        <dbReference type="EMBL" id="KZB03293.1"/>
    </source>
</evidence>
<dbReference type="EMBL" id="LVYU01000004">
    <property type="protein sequence ID" value="KZB03293.1"/>
    <property type="molecule type" value="Genomic_DNA"/>
</dbReference>
<proteinExistence type="predicted"/>
<accession>A0A154IS09</accession>
<gene>
    <name evidence="1" type="ORF">A4A59_35335</name>
</gene>
<sequence>MTTYAHKKIVETIAGIDRAPDDPAAFKEWIRAGKHLAFLQSNAASDETVVSASGPYTFVYSIAVPLEALVSDNLEDLLNWSADPFTSIASYVSGGGRDTMWIERKKDHRGSRALDAGVDLIFCRTFEGWSGPDRTYFEVNQEYTHLSGIHWRPERSAYCRFDDNGDLVDIVSVALREKRDSVSLVTFTWPELEEYLSIAGYALVRMFDFTLLHYGNFGGWGDGTEDVVWISGKFLYRQKVAGNAAYTRGIQIILPRDAKTISGHISARWSGAPTREYAAFIAQDWRHNQVREISTDPAATTNYFEANENDLAFELSPVFFRPEVLSKYKTDREKYTVADREIQCRTAWTLRAYDVNDAGQVFAYIVYLRSLPYAEQLHWKSYNEAPKAPISERAFVNDFKGEFVSFIHPRAEMLSIIRSWRDKDFGWWTLRDEELLDRANPPISSSKDEWADAIMDISKLVVEGFVVKSLRAALDTLANTYSANDGSIALLEKIAAAKNPVEGPLKLEGLRTVQFIRSKVKGHAGGSEGKTIAQDALAKHGTYADHFKYLCTLVVDDLRRIEAAFGAQS</sequence>
<dbReference type="AlphaFoldDB" id="A0A154IS09"/>
<name>A0A154IS09_RHILE</name>
<dbReference type="RefSeq" id="WP_062939787.1">
    <property type="nucleotide sequence ID" value="NZ_CP171844.1"/>
</dbReference>
<comment type="caution">
    <text evidence="1">The sequence shown here is derived from an EMBL/GenBank/DDBJ whole genome shotgun (WGS) entry which is preliminary data.</text>
</comment>